<keyword evidence="2" id="KW-0732">Signal</keyword>
<evidence type="ECO:0000256" key="2">
    <source>
        <dbReference type="ARBA" id="ARBA00022729"/>
    </source>
</evidence>
<feature type="domain" description="EGF-like" evidence="8">
    <location>
        <begin position="436"/>
        <end position="480"/>
    </location>
</feature>
<evidence type="ECO:0000256" key="4">
    <source>
        <dbReference type="ARBA" id="ARBA00023157"/>
    </source>
</evidence>
<feature type="domain" description="EGF-like" evidence="8">
    <location>
        <begin position="483"/>
        <end position="529"/>
    </location>
</feature>
<organism evidence="9 10">
    <name type="scientific">Chaetoceros tenuissimus</name>
    <dbReference type="NCBI Taxonomy" id="426638"/>
    <lineage>
        <taxon>Eukaryota</taxon>
        <taxon>Sar</taxon>
        <taxon>Stramenopiles</taxon>
        <taxon>Ochrophyta</taxon>
        <taxon>Bacillariophyta</taxon>
        <taxon>Coscinodiscophyceae</taxon>
        <taxon>Chaetocerotophycidae</taxon>
        <taxon>Chaetocerotales</taxon>
        <taxon>Chaetocerotaceae</taxon>
        <taxon>Chaetoceros</taxon>
    </lineage>
</organism>
<evidence type="ECO:0000256" key="6">
    <source>
        <dbReference type="SAM" id="MobiDB-lite"/>
    </source>
</evidence>
<dbReference type="InterPro" id="IPR000742">
    <property type="entry name" value="EGF"/>
</dbReference>
<accession>A0AAD3CXY3</accession>
<feature type="disulfide bond" evidence="5">
    <location>
        <begin position="519"/>
        <end position="528"/>
    </location>
</feature>
<name>A0AAD3CXY3_9STRA</name>
<dbReference type="EMBL" id="BLLK01000047">
    <property type="protein sequence ID" value="GFH54221.1"/>
    <property type="molecule type" value="Genomic_DNA"/>
</dbReference>
<evidence type="ECO:0000256" key="3">
    <source>
        <dbReference type="ARBA" id="ARBA00022737"/>
    </source>
</evidence>
<feature type="domain" description="EGF-like" evidence="8">
    <location>
        <begin position="170"/>
        <end position="209"/>
    </location>
</feature>
<feature type="disulfide bond" evidence="5">
    <location>
        <begin position="199"/>
        <end position="208"/>
    </location>
</feature>
<dbReference type="Proteomes" id="UP001054902">
    <property type="component" value="Unassembled WGS sequence"/>
</dbReference>
<feature type="disulfide bond" evidence="5">
    <location>
        <begin position="424"/>
        <end position="433"/>
    </location>
</feature>
<evidence type="ECO:0000256" key="7">
    <source>
        <dbReference type="SAM" id="Phobius"/>
    </source>
</evidence>
<keyword evidence="7" id="KW-1133">Transmembrane helix</keyword>
<keyword evidence="7" id="KW-0812">Transmembrane</keyword>
<feature type="disulfide bond" evidence="5">
    <location>
        <begin position="180"/>
        <end position="197"/>
    </location>
</feature>
<evidence type="ECO:0000256" key="5">
    <source>
        <dbReference type="PROSITE-ProRule" id="PRU00076"/>
    </source>
</evidence>
<dbReference type="PANTHER" id="PTHR24049:SF22">
    <property type="entry name" value="DROSOPHILA CRUMBS HOMOLOG"/>
    <property type="match status" value="1"/>
</dbReference>
<dbReference type="GO" id="GO:0007157">
    <property type="term" value="P:heterophilic cell-cell adhesion via plasma membrane cell adhesion molecules"/>
    <property type="evidence" value="ECO:0007669"/>
    <property type="project" value="TreeGrafter"/>
</dbReference>
<comment type="caution">
    <text evidence="5">Lacks conserved residue(s) required for the propagation of feature annotation.</text>
</comment>
<dbReference type="PANTHER" id="PTHR24049">
    <property type="entry name" value="CRUMBS FAMILY MEMBER"/>
    <property type="match status" value="1"/>
</dbReference>
<feature type="disulfide bond" evidence="5">
    <location>
        <begin position="362"/>
        <end position="371"/>
    </location>
</feature>
<dbReference type="PROSITE" id="PS50026">
    <property type="entry name" value="EGF_3"/>
    <property type="match status" value="6"/>
</dbReference>
<protein>
    <recommendedName>
        <fullName evidence="8">EGF-like domain-containing protein</fullName>
    </recommendedName>
</protein>
<keyword evidence="7" id="KW-0472">Membrane</keyword>
<feature type="domain" description="EGF-like" evidence="8">
    <location>
        <begin position="379"/>
        <end position="434"/>
    </location>
</feature>
<dbReference type="GO" id="GO:0032991">
    <property type="term" value="C:protein-containing complex"/>
    <property type="evidence" value="ECO:0007669"/>
    <property type="project" value="TreeGrafter"/>
</dbReference>
<sequence>MIRNIPLFLLFSRETSSSRFVVKREQHNTLEKHLSLLATLTSADSCGAGDDIACANKGACKNGPKFYSELGFPSRFTNFLIEEKRDMHCSCPNEPAYPGKIGWTGVHCDVAYEMCPNSELFCFNGGTCEQEQFRSDVYYCKCPQDPNYDVWAGTNCEVKAEDFCEEDEEFFDLTGGKWFCTHGGKCQNGEKNLAKKCICPEGTFGLHCEFKEEQQCNIECMNGGTCKFGLKDYSEMSQYGLDIEAYLGGQDHYGEHCVCPPGFSGVKCELEETVQCGQGVCFNGAECVQTVSLDGKNVFNEYCRCNAFKDDENDKERKNYAGKYCEHEATIFCPAPYGHNPDEYFCTNDGECPDEPHQQCKCKNGFKGPRCEIAPSAHLEDECDMDCQNGGQCFFGGSPIEDEKLQNLHSLGLDFLLENKHCRCPEGWVGVHCEIQYEKCGDDEHYCLNGSGCIPDGDEYTCDCRQAATLLNSYAGDYCEHAATEFCQGPGSNPHSFCTNHGTCRGEIGVDEDHVGCKCEAGWTGMYCEYEKASFKVASKAIVGFAAILLVIVFIFGGILLFTRLRTGRDHDYEVANQGPPKHSPYELDSDLSDGSSEGEEEYEFTDVAII</sequence>
<keyword evidence="4 5" id="KW-1015">Disulfide bond</keyword>
<feature type="compositionally biased region" description="Acidic residues" evidence="6">
    <location>
        <begin position="588"/>
        <end position="602"/>
    </location>
</feature>
<dbReference type="SMART" id="SM00181">
    <property type="entry name" value="EGF"/>
    <property type="match status" value="8"/>
</dbReference>
<dbReference type="AlphaFoldDB" id="A0AAD3CXY3"/>
<dbReference type="InterPro" id="IPR051022">
    <property type="entry name" value="Notch_Cell-Fate_Det"/>
</dbReference>
<reference evidence="9 10" key="1">
    <citation type="journal article" date="2021" name="Sci. Rep.">
        <title>The genome of the diatom Chaetoceros tenuissimus carries an ancient integrated fragment of an extant virus.</title>
        <authorList>
            <person name="Hongo Y."/>
            <person name="Kimura K."/>
            <person name="Takaki Y."/>
            <person name="Yoshida Y."/>
            <person name="Baba S."/>
            <person name="Kobayashi G."/>
            <person name="Nagasaki K."/>
            <person name="Hano T."/>
            <person name="Tomaru Y."/>
        </authorList>
    </citation>
    <scope>NUCLEOTIDE SEQUENCE [LARGE SCALE GENOMIC DNA]</scope>
    <source>
        <strain evidence="9 10">NIES-3715</strain>
    </source>
</reference>
<dbReference type="Gene3D" id="2.10.25.10">
    <property type="entry name" value="Laminin"/>
    <property type="match status" value="5"/>
</dbReference>
<keyword evidence="1 5" id="KW-0245">EGF-like domain</keyword>
<dbReference type="GO" id="GO:0045197">
    <property type="term" value="P:establishment or maintenance of epithelial cell apical/basal polarity"/>
    <property type="evidence" value="ECO:0007669"/>
    <property type="project" value="TreeGrafter"/>
</dbReference>
<keyword evidence="3" id="KW-0677">Repeat</keyword>
<evidence type="ECO:0000256" key="1">
    <source>
        <dbReference type="ARBA" id="ARBA00022536"/>
    </source>
</evidence>
<evidence type="ECO:0000313" key="10">
    <source>
        <dbReference type="Proteomes" id="UP001054902"/>
    </source>
</evidence>
<dbReference type="PROSITE" id="PS00022">
    <property type="entry name" value="EGF_1"/>
    <property type="match status" value="5"/>
</dbReference>
<gene>
    <name evidence="9" type="ORF">CTEN210_10697</name>
</gene>
<comment type="caution">
    <text evidence="9">The sequence shown here is derived from an EMBL/GenBank/DDBJ whole genome shotgun (WGS) entry which is preliminary data.</text>
</comment>
<evidence type="ECO:0000313" key="9">
    <source>
        <dbReference type="EMBL" id="GFH54221.1"/>
    </source>
</evidence>
<dbReference type="PROSITE" id="PS01186">
    <property type="entry name" value="EGF_2"/>
    <property type="match status" value="4"/>
</dbReference>
<feature type="region of interest" description="Disordered" evidence="6">
    <location>
        <begin position="573"/>
        <end position="602"/>
    </location>
</feature>
<feature type="domain" description="EGF-like" evidence="8">
    <location>
        <begin position="338"/>
        <end position="372"/>
    </location>
</feature>
<feature type="disulfide bond" evidence="5">
    <location>
        <begin position="383"/>
        <end position="393"/>
    </location>
</feature>
<keyword evidence="10" id="KW-1185">Reference proteome</keyword>
<feature type="domain" description="EGF-like" evidence="8">
    <location>
        <begin position="111"/>
        <end position="157"/>
    </location>
</feature>
<evidence type="ECO:0000259" key="8">
    <source>
        <dbReference type="PROSITE" id="PS50026"/>
    </source>
</evidence>
<dbReference type="SUPFAM" id="SSF57196">
    <property type="entry name" value="EGF/Laminin"/>
    <property type="match status" value="1"/>
</dbReference>
<dbReference type="GO" id="GO:0005886">
    <property type="term" value="C:plasma membrane"/>
    <property type="evidence" value="ECO:0007669"/>
    <property type="project" value="TreeGrafter"/>
</dbReference>
<proteinExistence type="predicted"/>
<feature type="transmembrane region" description="Helical" evidence="7">
    <location>
        <begin position="541"/>
        <end position="562"/>
    </location>
</feature>